<reference evidence="10" key="1">
    <citation type="journal article" date="2010" name="Nat. Biotechnol.">
        <title>Draft genome sequence of the oilseed species Ricinus communis.</title>
        <authorList>
            <person name="Chan A.P."/>
            <person name="Crabtree J."/>
            <person name="Zhao Q."/>
            <person name="Lorenzi H."/>
            <person name="Orvis J."/>
            <person name="Puiu D."/>
            <person name="Melake-Berhan A."/>
            <person name="Jones K.M."/>
            <person name="Redman J."/>
            <person name="Chen G."/>
            <person name="Cahoon E.B."/>
            <person name="Gedil M."/>
            <person name="Stanke M."/>
            <person name="Haas B.J."/>
            <person name="Wortman J.R."/>
            <person name="Fraser-Liggett C.M."/>
            <person name="Ravel J."/>
            <person name="Rabinowicz P.D."/>
        </authorList>
    </citation>
    <scope>NUCLEOTIDE SEQUENCE [LARGE SCALE GENOMIC DNA]</scope>
    <source>
        <strain evidence="10">cv. Hale</strain>
    </source>
</reference>
<gene>
    <name evidence="9" type="ORF">RCOM_1578200</name>
</gene>
<evidence type="ECO:0000313" key="9">
    <source>
        <dbReference type="EMBL" id="EEF48907.1"/>
    </source>
</evidence>
<dbReference type="KEGG" id="rcu:8274455"/>
<keyword evidence="2 6" id="KW-0863">Zinc-finger</keyword>
<evidence type="ECO:0000259" key="8">
    <source>
        <dbReference type="PROSITE" id="PS50103"/>
    </source>
</evidence>
<dbReference type="Pfam" id="PF25512">
    <property type="entry name" value="zf-CCCH_AtC3H23"/>
    <property type="match status" value="1"/>
</dbReference>
<proteinExistence type="predicted"/>
<keyword evidence="10" id="KW-1185">Reference proteome</keyword>
<dbReference type="SMART" id="SM00356">
    <property type="entry name" value="ZnF_C3H1"/>
    <property type="match status" value="2"/>
</dbReference>
<organism evidence="9 10">
    <name type="scientific">Ricinus communis</name>
    <name type="common">Castor bean</name>
    <dbReference type="NCBI Taxonomy" id="3988"/>
    <lineage>
        <taxon>Eukaryota</taxon>
        <taxon>Viridiplantae</taxon>
        <taxon>Streptophyta</taxon>
        <taxon>Embryophyta</taxon>
        <taxon>Tracheophyta</taxon>
        <taxon>Spermatophyta</taxon>
        <taxon>Magnoliopsida</taxon>
        <taxon>eudicotyledons</taxon>
        <taxon>Gunneridae</taxon>
        <taxon>Pentapetalae</taxon>
        <taxon>rosids</taxon>
        <taxon>fabids</taxon>
        <taxon>Malpighiales</taxon>
        <taxon>Euphorbiaceae</taxon>
        <taxon>Acalyphoideae</taxon>
        <taxon>Acalypheae</taxon>
        <taxon>Ricinus</taxon>
    </lineage>
</organism>
<dbReference type="PANTHER" id="PTHR14493">
    <property type="entry name" value="UNKEMPT FAMILY MEMBER"/>
    <property type="match status" value="1"/>
</dbReference>
<dbReference type="PROSITE" id="PS50103">
    <property type="entry name" value="ZF_C3H1"/>
    <property type="match status" value="1"/>
</dbReference>
<feature type="compositionally biased region" description="Low complexity" evidence="7">
    <location>
        <begin position="168"/>
        <end position="185"/>
    </location>
</feature>
<feature type="zinc finger region" description="C3H1-type" evidence="6">
    <location>
        <begin position="273"/>
        <end position="300"/>
    </location>
</feature>
<evidence type="ECO:0000256" key="2">
    <source>
        <dbReference type="ARBA" id="ARBA00022771"/>
    </source>
</evidence>
<keyword evidence="1 6" id="KW-0479">Metal-binding</keyword>
<feature type="region of interest" description="Disordered" evidence="7">
    <location>
        <begin position="166"/>
        <end position="185"/>
    </location>
</feature>
<dbReference type="Pfam" id="PF12796">
    <property type="entry name" value="Ank_2"/>
    <property type="match status" value="1"/>
</dbReference>
<dbReference type="Proteomes" id="UP000008311">
    <property type="component" value="Unassembled WGS sequence"/>
</dbReference>
<evidence type="ECO:0000256" key="5">
    <source>
        <dbReference type="PROSITE-ProRule" id="PRU00023"/>
    </source>
</evidence>
<name>B9RID5_RICCO</name>
<evidence type="ECO:0000256" key="6">
    <source>
        <dbReference type="PROSITE-ProRule" id="PRU00723"/>
    </source>
</evidence>
<keyword evidence="4" id="KW-0238">DNA-binding</keyword>
<sequence length="675" mass="74183">MNNSVDTVGTEHSFSVLLEYAADNDVEGFKQSVCDESEIGVVGLWYGHQRLSKKRVLEHRTPLMVAAKYGSVDVVKLILALPEVDVNFSCGSDKCTALHCAVSGGSINAIDVVKLLLLAGADPSISDANGHRPADVISASPNFPYSKSALEELLKNNGSVRQLDLQVSTNGSRSSSTSISWSSVEGSLSSTSGSVLSSINCKPIDLHVSSAKKEYPVDPSLPDIKNSIYTTDEFRMFSFKVQPCSRAYSHDWTECPFVHPGENARRRDPRRFNYSCMPCPDHRKGACRRGDFCEYSHGIFECWLHPSQYRTRLCKDGTSCTRRVCFFAHTSEELRPTYASTDVALPLPQASAMDFTAALNLLSGSLSAVSPMSHFPYTPPMSPSGNDIHLPMAWPQQDTSNMQILGNNLQGSRLRTSLSGRYVSPEEFNRFQDIELQKLHLRNEQSCVPQPHHRISSTNISARLKQLNPSNQDRLLSSQNADQMDAASMFSPSYKSAVINKLQQQSMLSPIKTSGFSLKNIDHPLLQVSFDSSSPRTMSPRINEPISLASSQLQLQLGSLSSRELGSDLPYDLGYDGVSLWPKQKPADENVDWSIQADEVGQLQKSCSNVRCGEEPDVSWVHSMLKESSSETEETGLVSVSGNGEGSTPNPPNESNDLVGLRAWLEGMQLDQMVA</sequence>
<dbReference type="PROSITE" id="PS50297">
    <property type="entry name" value="ANK_REP_REGION"/>
    <property type="match status" value="2"/>
</dbReference>
<evidence type="ECO:0000256" key="7">
    <source>
        <dbReference type="SAM" id="MobiDB-lite"/>
    </source>
</evidence>
<dbReference type="PANTHER" id="PTHR14493:SF91">
    <property type="entry name" value="C3H1-TYPE DOMAIN-CONTAINING PROTEIN"/>
    <property type="match status" value="1"/>
</dbReference>
<evidence type="ECO:0000256" key="4">
    <source>
        <dbReference type="ARBA" id="ARBA00023125"/>
    </source>
</evidence>
<dbReference type="SUPFAM" id="SSF48403">
    <property type="entry name" value="Ankyrin repeat"/>
    <property type="match status" value="1"/>
</dbReference>
<dbReference type="eggNOG" id="KOG1595">
    <property type="taxonomic scope" value="Eukaryota"/>
</dbReference>
<protein>
    <submittedName>
        <fullName evidence="9">Transcription factor, putative</fullName>
    </submittedName>
</protein>
<dbReference type="InterPro" id="IPR057444">
    <property type="entry name" value="Znf-CCCH_AtC3H23-like"/>
</dbReference>
<dbReference type="OrthoDB" id="410307at2759"/>
<dbReference type="GO" id="GO:0008270">
    <property type="term" value="F:zinc ion binding"/>
    <property type="evidence" value="ECO:0007669"/>
    <property type="project" value="UniProtKB-KW"/>
</dbReference>
<feature type="domain" description="C3H1-type" evidence="8">
    <location>
        <begin position="273"/>
        <end position="300"/>
    </location>
</feature>
<dbReference type="Pfam" id="PF00642">
    <property type="entry name" value="zf-CCCH"/>
    <property type="match status" value="1"/>
</dbReference>
<dbReference type="SMART" id="SM00248">
    <property type="entry name" value="ANK"/>
    <property type="match status" value="2"/>
</dbReference>
<feature type="region of interest" description="Disordered" evidence="7">
    <location>
        <begin position="624"/>
        <end position="657"/>
    </location>
</feature>
<evidence type="ECO:0000313" key="10">
    <source>
        <dbReference type="Proteomes" id="UP000008311"/>
    </source>
</evidence>
<dbReference type="Gene3D" id="3.30.1370.210">
    <property type="match status" value="1"/>
</dbReference>
<dbReference type="InterPro" id="IPR045234">
    <property type="entry name" value="Unkempt-like"/>
</dbReference>
<dbReference type="InterPro" id="IPR002110">
    <property type="entry name" value="Ankyrin_rpt"/>
</dbReference>
<dbReference type="GO" id="GO:0010468">
    <property type="term" value="P:regulation of gene expression"/>
    <property type="evidence" value="ECO:0007669"/>
    <property type="project" value="UniProtKB-ARBA"/>
</dbReference>
<evidence type="ECO:0000256" key="1">
    <source>
        <dbReference type="ARBA" id="ARBA00022723"/>
    </source>
</evidence>
<dbReference type="Gene3D" id="1.25.40.20">
    <property type="entry name" value="Ankyrin repeat-containing domain"/>
    <property type="match status" value="1"/>
</dbReference>
<dbReference type="GO" id="GO:0003677">
    <property type="term" value="F:DNA binding"/>
    <property type="evidence" value="ECO:0007669"/>
    <property type="project" value="UniProtKB-KW"/>
</dbReference>
<dbReference type="EMBL" id="EQ973781">
    <property type="protein sequence ID" value="EEF48907.1"/>
    <property type="molecule type" value="Genomic_DNA"/>
</dbReference>
<feature type="compositionally biased region" description="Polar residues" evidence="7">
    <location>
        <begin position="638"/>
        <end position="656"/>
    </location>
</feature>
<dbReference type="AlphaFoldDB" id="B9RID5"/>
<dbReference type="OMA" id="HGMEPAV"/>
<keyword evidence="3 6" id="KW-0862">Zinc</keyword>
<feature type="repeat" description="ANK" evidence="5">
    <location>
        <begin position="58"/>
        <end position="79"/>
    </location>
</feature>
<accession>B9RID5</accession>
<dbReference type="InParanoid" id="B9RID5"/>
<dbReference type="InterPro" id="IPR000571">
    <property type="entry name" value="Znf_CCCH"/>
</dbReference>
<feature type="repeat" description="ANK" evidence="5">
    <location>
        <begin position="93"/>
        <end position="128"/>
    </location>
</feature>
<dbReference type="InterPro" id="IPR036770">
    <property type="entry name" value="Ankyrin_rpt-contain_sf"/>
</dbReference>
<evidence type="ECO:0000256" key="3">
    <source>
        <dbReference type="ARBA" id="ARBA00022833"/>
    </source>
</evidence>
<keyword evidence="5" id="KW-0040">ANK repeat</keyword>
<dbReference type="PROSITE" id="PS50088">
    <property type="entry name" value="ANK_REPEAT"/>
    <property type="match status" value="2"/>
</dbReference>